<dbReference type="GO" id="GO:0005829">
    <property type="term" value="C:cytosol"/>
    <property type="evidence" value="ECO:0007669"/>
    <property type="project" value="TreeGrafter"/>
</dbReference>
<evidence type="ECO:0000256" key="9">
    <source>
        <dbReference type="ARBA" id="ARBA00023277"/>
    </source>
</evidence>
<dbReference type="UniPathway" id="UPA00164"/>
<dbReference type="InterPro" id="IPR044143">
    <property type="entry name" value="GlgB_N_E_set_prok"/>
</dbReference>
<evidence type="ECO:0000256" key="5">
    <source>
        <dbReference type="ARBA" id="ARBA00022600"/>
    </source>
</evidence>
<evidence type="ECO:0000256" key="10">
    <source>
        <dbReference type="HAMAP-Rule" id="MF_00685"/>
    </source>
</evidence>
<dbReference type="HOGENOM" id="CLU_004245_3_2_6"/>
<dbReference type="InterPro" id="IPR014756">
    <property type="entry name" value="Ig_E-set"/>
</dbReference>
<evidence type="ECO:0000256" key="7">
    <source>
        <dbReference type="ARBA" id="ARBA00022679"/>
    </source>
</evidence>
<comment type="pathway">
    <text evidence="3 10">Glycan biosynthesis; glycogen biosynthesis.</text>
</comment>
<comment type="subunit">
    <text evidence="10">Monomer.</text>
</comment>
<organism evidence="13 14">
    <name type="scientific">Acidithiobacillus caldus (strain ATCC 51756 / DSM 8584 / KU)</name>
    <dbReference type="NCBI Taxonomy" id="637389"/>
    <lineage>
        <taxon>Bacteria</taxon>
        <taxon>Pseudomonadati</taxon>
        <taxon>Pseudomonadota</taxon>
        <taxon>Acidithiobacillia</taxon>
        <taxon>Acidithiobacillales</taxon>
        <taxon>Acidithiobacillaceae</taxon>
        <taxon>Acidithiobacillus</taxon>
    </lineage>
</organism>
<dbReference type="InterPro" id="IPR006048">
    <property type="entry name" value="A-amylase/branching_C"/>
</dbReference>
<dbReference type="InterPro" id="IPR013783">
    <property type="entry name" value="Ig-like_fold"/>
</dbReference>
<dbReference type="GO" id="GO:0043169">
    <property type="term" value="F:cation binding"/>
    <property type="evidence" value="ECO:0007669"/>
    <property type="project" value="InterPro"/>
</dbReference>
<evidence type="ECO:0000256" key="2">
    <source>
        <dbReference type="ARBA" id="ARBA00002953"/>
    </source>
</evidence>
<evidence type="ECO:0000256" key="1">
    <source>
        <dbReference type="ARBA" id="ARBA00000826"/>
    </source>
</evidence>
<dbReference type="CDD" id="cd02855">
    <property type="entry name" value="E_set_GBE_prok_N"/>
    <property type="match status" value="1"/>
</dbReference>
<dbReference type="InterPro" id="IPR037439">
    <property type="entry name" value="Branching_enzy"/>
</dbReference>
<protein>
    <recommendedName>
        <fullName evidence="10">1,4-alpha-glucan branching enzyme GlgB</fullName>
        <ecNumber evidence="10">2.4.1.18</ecNumber>
    </recommendedName>
    <alternativeName>
        <fullName evidence="10">1,4-alpha-D-glucan:1,4-alpha-D-glucan 6-glucosyl-transferase</fullName>
    </alternativeName>
    <alternativeName>
        <fullName evidence="10">Alpha-(1-&gt;4)-glucan branching enzyme</fullName>
    </alternativeName>
    <alternativeName>
        <fullName evidence="10">Glycogen branching enzyme</fullName>
        <shortName evidence="10">BE</shortName>
    </alternativeName>
</protein>
<dbReference type="InterPro" id="IPR017853">
    <property type="entry name" value="GH"/>
</dbReference>
<dbReference type="RefSeq" id="WP_038471509.1">
    <property type="nucleotide sequence ID" value="NZ_CP005986.1"/>
</dbReference>
<dbReference type="Pfam" id="PF02922">
    <property type="entry name" value="CBM_48"/>
    <property type="match status" value="1"/>
</dbReference>
<dbReference type="CDD" id="cd11322">
    <property type="entry name" value="AmyAc_Glg_BE"/>
    <property type="match status" value="1"/>
</dbReference>
<dbReference type="GO" id="GO:0005978">
    <property type="term" value="P:glycogen biosynthetic process"/>
    <property type="evidence" value="ECO:0007669"/>
    <property type="project" value="UniProtKB-UniRule"/>
</dbReference>
<dbReference type="SUPFAM" id="SSF81296">
    <property type="entry name" value="E set domains"/>
    <property type="match status" value="2"/>
</dbReference>
<comment type="function">
    <text evidence="2 10">Catalyzes the formation of the alpha-1,6-glucosidic linkages in glycogen by scission of a 1,4-alpha-linked oligosaccharide from growing alpha-1,4-glucan chains and the subsequent attachment of the oligosaccharide to the alpha-1,6 position.</text>
</comment>
<accession>A0A059ZWD3</accession>
<dbReference type="PIRSF" id="PIRSF000463">
    <property type="entry name" value="GlgB"/>
    <property type="match status" value="1"/>
</dbReference>
<evidence type="ECO:0000256" key="4">
    <source>
        <dbReference type="ARBA" id="ARBA00009000"/>
    </source>
</evidence>
<dbReference type="Proteomes" id="UP000005522">
    <property type="component" value="Chromosome"/>
</dbReference>
<dbReference type="SMART" id="SM00642">
    <property type="entry name" value="Aamy"/>
    <property type="match status" value="1"/>
</dbReference>
<dbReference type="NCBIfam" id="TIGR01515">
    <property type="entry name" value="branching_enzym"/>
    <property type="match status" value="1"/>
</dbReference>
<dbReference type="AlphaFoldDB" id="A0A059ZWD3"/>
<dbReference type="InterPro" id="IPR006407">
    <property type="entry name" value="GlgB"/>
</dbReference>
<keyword evidence="8 10" id="KW-0320">Glycogen biosynthesis</keyword>
<dbReference type="InterPro" id="IPR006047">
    <property type="entry name" value="GH13_cat_dom"/>
</dbReference>
<evidence type="ECO:0000256" key="6">
    <source>
        <dbReference type="ARBA" id="ARBA00022676"/>
    </source>
</evidence>
<dbReference type="Gene3D" id="2.60.40.10">
    <property type="entry name" value="Immunoglobulins"/>
    <property type="match status" value="2"/>
</dbReference>
<evidence type="ECO:0000256" key="3">
    <source>
        <dbReference type="ARBA" id="ARBA00004964"/>
    </source>
</evidence>
<dbReference type="GO" id="GO:0004553">
    <property type="term" value="F:hydrolase activity, hydrolyzing O-glycosyl compounds"/>
    <property type="evidence" value="ECO:0007669"/>
    <property type="project" value="InterPro"/>
</dbReference>
<gene>
    <name evidence="10" type="primary">glgB</name>
    <name evidence="13" type="ORF">Acaty_c0366</name>
</gene>
<dbReference type="FunFam" id="3.20.20.80:FF:000003">
    <property type="entry name" value="1,4-alpha-glucan branching enzyme GlgB"/>
    <property type="match status" value="1"/>
</dbReference>
<dbReference type="Gene3D" id="2.60.40.1180">
    <property type="entry name" value="Golgi alpha-mannosidase II"/>
    <property type="match status" value="1"/>
</dbReference>
<dbReference type="GO" id="GO:0003844">
    <property type="term" value="F:1,4-alpha-glucan branching enzyme activity"/>
    <property type="evidence" value="ECO:0007669"/>
    <property type="project" value="UniProtKB-UniRule"/>
</dbReference>
<feature type="domain" description="Glycosyl hydrolase family 13 catalytic" evidence="12">
    <location>
        <begin position="251"/>
        <end position="614"/>
    </location>
</feature>
<dbReference type="Pfam" id="PF00128">
    <property type="entry name" value="Alpha-amylase"/>
    <property type="match status" value="1"/>
</dbReference>
<reference evidence="13 14" key="1">
    <citation type="journal article" date="2009" name="J. Bacteriol.">
        <title>Draft genome sequence of the extremely acidophilic bacterium Acidithiobacillus caldus ATCC 51756 reveals metabolic versatility in the genus Acidithiobacillus.</title>
        <authorList>
            <person name="Valdes J."/>
            <person name="Quatrini R."/>
            <person name="Hallberg K."/>
            <person name="Dopson M."/>
            <person name="Valenzuela P.D."/>
            <person name="Holmes D.S."/>
        </authorList>
    </citation>
    <scope>NUCLEOTIDE SEQUENCE [LARGE SCALE GENOMIC DNA]</scope>
    <source>
        <strain evidence="14">ATCC 51756 / DSM 8584 / KU</strain>
    </source>
</reference>
<evidence type="ECO:0000313" key="13">
    <source>
        <dbReference type="EMBL" id="AIA54256.1"/>
    </source>
</evidence>
<dbReference type="Gene3D" id="3.20.20.80">
    <property type="entry name" value="Glycosidases"/>
    <property type="match status" value="1"/>
</dbReference>
<dbReference type="EC" id="2.4.1.18" evidence="10"/>
<sequence length="728" mass="83828">MARARLAAGMEDDAMAILEARHADPFAWLGQHALNGAYVQRVFLPTASRAEIVWAQGSQTLEQVHPAGLFQGRSSEPLPTPYLLRWQDLRGEHQRHDPYTFLPFLSDLDIHLFNEGRLLAAYAHLGAHCRTLEGVDGVSFAVWAPNAERVSVVGDFNGWDGRAHPMRSRGQSGLWELFIPDLKVGELYKFELRHRETGLVFTKTDPYAQEFELRPSNAARVTRSTFQWQDEAWLAARAQSDWQHAPMSIYEVHLGSWQRDEEGNFLNYRVLAERLVDYCQRMGYTHIELLPVMEHPLDESWGYQVSGYFAPTSRFGTPDDFRYFVDHCHRHGLGVLLDWVPGHFPKDDWGLARFDGSALYEHADPREGEQKDWGTYVFNFGRNEVRSFLLSNACFWADRFHVDGFRVDAVASLLYRDYSRKEGEWIPNRYGGRENLEAIDFLRELHVVLNERFPGILSIAEESTAWPMVSRPTYVGGLGFSMKWNMGWMHDTLAYMHEDPIYRRYHQDSLTFSQIYAYTENFVLPLSHDEVVHGKASLLDKMPGDTWQRFANLRLLLSYQFAHPGKKLNFMGNDLGQGREWDSSRSLDWQLLEVDWHAGVHRLFADLNRLHRERTALHDQDFAPEGFRWIDCHDAEQSVLSFLRWDRGGGFVVAVFNFTPVVRRDYRIGVPAGGRYAEIFNSDAEVYGGSNVGNWPQEATATAWMGMEHSLLLTLPPLAAVFLSRQEE</sequence>
<keyword evidence="6 10" id="KW-0328">Glycosyltransferase</keyword>
<dbReference type="Pfam" id="PF22019">
    <property type="entry name" value="GlgB_N"/>
    <property type="match status" value="1"/>
</dbReference>
<evidence type="ECO:0000259" key="12">
    <source>
        <dbReference type="SMART" id="SM00642"/>
    </source>
</evidence>
<keyword evidence="9 10" id="KW-0119">Carbohydrate metabolism</keyword>
<comment type="similarity">
    <text evidence="4 10">Belongs to the glycosyl hydrolase 13 family. GlgB subfamily.</text>
</comment>
<evidence type="ECO:0000256" key="11">
    <source>
        <dbReference type="PIRSR" id="PIRSR000463-1"/>
    </source>
</evidence>
<keyword evidence="7 10" id="KW-0808">Transferase</keyword>
<dbReference type="EMBL" id="CP005986">
    <property type="protein sequence ID" value="AIA54256.1"/>
    <property type="molecule type" value="Genomic_DNA"/>
</dbReference>
<name>A0A059ZWD3_ACICK</name>
<feature type="active site" description="Nucleophile" evidence="10 11">
    <location>
        <position position="408"/>
    </location>
</feature>
<dbReference type="KEGG" id="acz:Acaty_c0366"/>
<dbReference type="SUPFAM" id="SSF51011">
    <property type="entry name" value="Glycosyl hydrolase domain"/>
    <property type="match status" value="1"/>
</dbReference>
<feature type="active site" description="Proton donor" evidence="10 11">
    <location>
        <position position="461"/>
    </location>
</feature>
<dbReference type="eggNOG" id="COG0296">
    <property type="taxonomic scope" value="Bacteria"/>
</dbReference>
<dbReference type="FunFam" id="2.60.40.10:FF:000169">
    <property type="entry name" value="1,4-alpha-glucan branching enzyme GlgB"/>
    <property type="match status" value="1"/>
</dbReference>
<dbReference type="SUPFAM" id="SSF51445">
    <property type="entry name" value="(Trans)glycosidases"/>
    <property type="match status" value="1"/>
</dbReference>
<dbReference type="NCBIfam" id="NF003811">
    <property type="entry name" value="PRK05402.1"/>
    <property type="match status" value="1"/>
</dbReference>
<dbReference type="PANTHER" id="PTHR43651:SF3">
    <property type="entry name" value="1,4-ALPHA-GLUCAN-BRANCHING ENZYME"/>
    <property type="match status" value="1"/>
</dbReference>
<evidence type="ECO:0000256" key="8">
    <source>
        <dbReference type="ARBA" id="ARBA00023056"/>
    </source>
</evidence>
<proteinExistence type="inferred from homology"/>
<evidence type="ECO:0000313" key="14">
    <source>
        <dbReference type="Proteomes" id="UP000005522"/>
    </source>
</evidence>
<dbReference type="PANTHER" id="PTHR43651">
    <property type="entry name" value="1,4-ALPHA-GLUCAN-BRANCHING ENZYME"/>
    <property type="match status" value="1"/>
</dbReference>
<dbReference type="NCBIfam" id="NF008967">
    <property type="entry name" value="PRK12313.1"/>
    <property type="match status" value="1"/>
</dbReference>
<dbReference type="Pfam" id="PF02806">
    <property type="entry name" value="Alpha-amylase_C"/>
    <property type="match status" value="1"/>
</dbReference>
<dbReference type="InterPro" id="IPR054169">
    <property type="entry name" value="GlgB_N"/>
</dbReference>
<keyword evidence="5 10" id="KW-0321">Glycogen metabolism</keyword>
<dbReference type="InterPro" id="IPR004193">
    <property type="entry name" value="Glyco_hydro_13_N"/>
</dbReference>
<dbReference type="FunFam" id="2.60.40.1180:FF:000002">
    <property type="entry name" value="1,4-alpha-glucan branching enzyme GlgB"/>
    <property type="match status" value="1"/>
</dbReference>
<dbReference type="HAMAP" id="MF_00685">
    <property type="entry name" value="GlgB"/>
    <property type="match status" value="1"/>
</dbReference>
<dbReference type="InterPro" id="IPR013780">
    <property type="entry name" value="Glyco_hydro_b"/>
</dbReference>
<comment type="catalytic activity">
    <reaction evidence="1 10">
        <text>Transfers a segment of a (1-&gt;4)-alpha-D-glucan chain to a primary hydroxy group in a similar glucan chain.</text>
        <dbReference type="EC" id="2.4.1.18"/>
    </reaction>
</comment>